<accession>A0A1G2HSJ0</accession>
<evidence type="ECO:0000313" key="8">
    <source>
        <dbReference type="EMBL" id="OGZ65395.1"/>
    </source>
</evidence>
<dbReference type="InterPro" id="IPR027417">
    <property type="entry name" value="P-loop_NTPase"/>
</dbReference>
<reference evidence="8 9" key="1">
    <citation type="journal article" date="2016" name="Nat. Commun.">
        <title>Thousands of microbial genomes shed light on interconnected biogeochemical processes in an aquifer system.</title>
        <authorList>
            <person name="Anantharaman K."/>
            <person name="Brown C.T."/>
            <person name="Hug L.A."/>
            <person name="Sharon I."/>
            <person name="Castelle C.J."/>
            <person name="Probst A.J."/>
            <person name="Thomas B.C."/>
            <person name="Singh A."/>
            <person name="Wilkins M.J."/>
            <person name="Karaoz U."/>
            <person name="Brodie E.L."/>
            <person name="Williams K.H."/>
            <person name="Hubbard S.S."/>
            <person name="Banfield J.F."/>
        </authorList>
    </citation>
    <scope>NUCLEOTIDE SEQUENCE [LARGE SCALE GENOMIC DNA]</scope>
</reference>
<dbReference type="GO" id="GO:0005737">
    <property type="term" value="C:cytoplasm"/>
    <property type="evidence" value="ECO:0007669"/>
    <property type="project" value="TreeGrafter"/>
</dbReference>
<dbReference type="AlphaFoldDB" id="A0A1G2HSJ0"/>
<comment type="pathway">
    <text evidence="6">Sulfur metabolism; hydrogen sulfide biosynthesis; sulfite from sulfate: step 2/3.</text>
</comment>
<dbReference type="Proteomes" id="UP000178774">
    <property type="component" value="Unassembled WGS sequence"/>
</dbReference>
<proteinExistence type="inferred from homology"/>
<dbReference type="Pfam" id="PF01583">
    <property type="entry name" value="APS_kinase"/>
    <property type="match status" value="1"/>
</dbReference>
<evidence type="ECO:0000256" key="5">
    <source>
        <dbReference type="ARBA" id="ARBA00022840"/>
    </source>
</evidence>
<comment type="function">
    <text evidence="6">Catalyzes the synthesis of activated sulfate.</text>
</comment>
<keyword evidence="6 8" id="KW-0418">Kinase</keyword>
<dbReference type="InterPro" id="IPR050512">
    <property type="entry name" value="Sulf_AdTrans/APS_kinase"/>
</dbReference>
<dbReference type="PANTHER" id="PTHR42700:SF1">
    <property type="entry name" value="SULFATE ADENYLYLTRANSFERASE"/>
    <property type="match status" value="1"/>
</dbReference>
<dbReference type="UniPathway" id="UPA00140">
    <property type="reaction ID" value="UER00205"/>
</dbReference>
<evidence type="ECO:0000256" key="2">
    <source>
        <dbReference type="ARBA" id="ARBA00012121"/>
    </source>
</evidence>
<evidence type="ECO:0000259" key="7">
    <source>
        <dbReference type="Pfam" id="PF01583"/>
    </source>
</evidence>
<dbReference type="GO" id="GO:0005524">
    <property type="term" value="F:ATP binding"/>
    <property type="evidence" value="ECO:0007669"/>
    <property type="project" value="UniProtKB-KW"/>
</dbReference>
<comment type="caution">
    <text evidence="8">The sequence shown here is derived from an EMBL/GenBank/DDBJ whole genome shotgun (WGS) entry which is preliminary data.</text>
</comment>
<dbReference type="InterPro" id="IPR059117">
    <property type="entry name" value="APS_kinase_dom"/>
</dbReference>
<dbReference type="CDD" id="cd02027">
    <property type="entry name" value="APSK"/>
    <property type="match status" value="1"/>
</dbReference>
<dbReference type="PANTHER" id="PTHR42700">
    <property type="entry name" value="SULFATE ADENYLYLTRANSFERASE"/>
    <property type="match status" value="1"/>
</dbReference>
<evidence type="ECO:0000313" key="9">
    <source>
        <dbReference type="Proteomes" id="UP000178774"/>
    </source>
</evidence>
<evidence type="ECO:0000256" key="4">
    <source>
        <dbReference type="ARBA" id="ARBA00022741"/>
    </source>
</evidence>
<name>A0A1G2HSJ0_9BACT</name>
<dbReference type="Gene3D" id="3.40.50.300">
    <property type="entry name" value="P-loop containing nucleotide triphosphate hydrolases"/>
    <property type="match status" value="1"/>
</dbReference>
<comment type="similarity">
    <text evidence="6">Belongs to the APS kinase family.</text>
</comment>
<evidence type="ECO:0000256" key="3">
    <source>
        <dbReference type="ARBA" id="ARBA00022679"/>
    </source>
</evidence>
<dbReference type="EC" id="2.7.1.25" evidence="2 6"/>
<keyword evidence="3 6" id="KW-0808">Transferase</keyword>
<dbReference type="GO" id="GO:0004020">
    <property type="term" value="F:adenylylsulfate kinase activity"/>
    <property type="evidence" value="ECO:0007669"/>
    <property type="project" value="UniProtKB-EC"/>
</dbReference>
<dbReference type="EMBL" id="MHOP01000023">
    <property type="protein sequence ID" value="OGZ65395.1"/>
    <property type="molecule type" value="Genomic_DNA"/>
</dbReference>
<dbReference type="SUPFAM" id="SSF52540">
    <property type="entry name" value="P-loop containing nucleoside triphosphate hydrolases"/>
    <property type="match status" value="1"/>
</dbReference>
<gene>
    <name evidence="8" type="ORF">A2822_02685</name>
</gene>
<dbReference type="NCBIfam" id="TIGR00455">
    <property type="entry name" value="apsK"/>
    <property type="match status" value="1"/>
</dbReference>
<evidence type="ECO:0000256" key="6">
    <source>
        <dbReference type="RuleBase" id="RU004347"/>
    </source>
</evidence>
<evidence type="ECO:0000256" key="1">
    <source>
        <dbReference type="ARBA" id="ARBA00001823"/>
    </source>
</evidence>
<organism evidence="8 9">
    <name type="scientific">Candidatus Staskawiczbacteria bacterium RIFCSPHIGHO2_01_FULL_41_41</name>
    <dbReference type="NCBI Taxonomy" id="1802203"/>
    <lineage>
        <taxon>Bacteria</taxon>
        <taxon>Candidatus Staskawicziibacteriota</taxon>
    </lineage>
</organism>
<comment type="catalytic activity">
    <reaction evidence="1 6">
        <text>adenosine 5'-phosphosulfate + ATP = 3'-phosphoadenylyl sulfate + ADP + H(+)</text>
        <dbReference type="Rhea" id="RHEA:24152"/>
        <dbReference type="ChEBI" id="CHEBI:15378"/>
        <dbReference type="ChEBI" id="CHEBI:30616"/>
        <dbReference type="ChEBI" id="CHEBI:58243"/>
        <dbReference type="ChEBI" id="CHEBI:58339"/>
        <dbReference type="ChEBI" id="CHEBI:456216"/>
        <dbReference type="EC" id="2.7.1.25"/>
    </reaction>
</comment>
<feature type="domain" description="APS kinase" evidence="7">
    <location>
        <begin position="2"/>
        <end position="150"/>
    </location>
</feature>
<dbReference type="GO" id="GO:0010134">
    <property type="term" value="P:sulfate assimilation via adenylyl sulfate reduction"/>
    <property type="evidence" value="ECO:0007669"/>
    <property type="project" value="TreeGrafter"/>
</dbReference>
<keyword evidence="5 6" id="KW-0067">ATP-binding</keyword>
<dbReference type="GO" id="GO:0019379">
    <property type="term" value="P:sulfate assimilation, phosphoadenylyl sulfate reduction by phosphoadenylyl-sulfate reductase (thioredoxin)"/>
    <property type="evidence" value="ECO:0007669"/>
    <property type="project" value="TreeGrafter"/>
</dbReference>
<protein>
    <recommendedName>
        <fullName evidence="2 6">Adenylyl-sulfate kinase</fullName>
        <ecNumber evidence="2 6">2.7.1.25</ecNumber>
    </recommendedName>
</protein>
<sequence>MIIWFTGLSGSGKSTLSDYLKKALEVAGFSVCQVDGDVVRQKNKTHDKFSREHIIENNLGIIDYCQKIEKDYDFLIVAVISPYRQTRDKARQVFGKNYLEIFLNCPLEVLVKSDVKGLYEKAAAGEIKDFIGFHESSPYEIPKNPDLEIKTNELTVAQSIKKITAKLQESYGIKF</sequence>
<dbReference type="GO" id="GO:0070814">
    <property type="term" value="P:hydrogen sulfide biosynthetic process"/>
    <property type="evidence" value="ECO:0007669"/>
    <property type="project" value="UniProtKB-UniPathway"/>
</dbReference>
<dbReference type="GO" id="GO:0004781">
    <property type="term" value="F:sulfate adenylyltransferase (ATP) activity"/>
    <property type="evidence" value="ECO:0007669"/>
    <property type="project" value="TreeGrafter"/>
</dbReference>
<keyword evidence="4 6" id="KW-0547">Nucleotide-binding</keyword>
<dbReference type="InterPro" id="IPR002891">
    <property type="entry name" value="APS"/>
</dbReference>